<dbReference type="Proteomes" id="UP001448614">
    <property type="component" value="Unassembled WGS sequence"/>
</dbReference>
<reference evidence="1 2" key="1">
    <citation type="journal article" date="2024" name="Appl. Microbiol. Biotechnol.">
        <title>Biosynthetic gene clusters with biotechnological applications in novel Antarctic isolates from Actinomycetota.</title>
        <authorList>
            <person name="Bruna P."/>
            <person name="Nunez-Montero K."/>
            <person name="Contreras M.J."/>
            <person name="Leal K."/>
            <person name="Garcia M."/>
            <person name="Abanto M."/>
            <person name="Barrientos L."/>
        </authorList>
    </citation>
    <scope>NUCLEOTIDE SEQUENCE [LARGE SCALE GENOMIC DNA]</scope>
    <source>
        <strain evidence="1 2">Se16.17</strain>
    </source>
</reference>
<name>A0ABV0GP45_PAENI</name>
<evidence type="ECO:0000313" key="2">
    <source>
        <dbReference type="Proteomes" id="UP001448614"/>
    </source>
</evidence>
<sequence>MALELRPNCESCDRDLPPASLDARICTYECTFCADCVDDLLLNVCPNCGGGFTPRPIRPARMWREGLSLERQPASDVRRGLSFSISEIKDFAERLKDIPPANR</sequence>
<gene>
    <name evidence="1" type="ORF">V3C41_04200</name>
</gene>
<keyword evidence="2" id="KW-1185">Reference proteome</keyword>
<protein>
    <submittedName>
        <fullName evidence="1">DUF1272 domain-containing protein</fullName>
    </submittedName>
</protein>
<dbReference type="Pfam" id="PF06906">
    <property type="entry name" value="DUF1272"/>
    <property type="match status" value="1"/>
</dbReference>
<dbReference type="EMBL" id="JBBMFV010000004">
    <property type="protein sequence ID" value="MEO3940265.1"/>
    <property type="molecule type" value="Genomic_DNA"/>
</dbReference>
<evidence type="ECO:0000313" key="1">
    <source>
        <dbReference type="EMBL" id="MEO3940265.1"/>
    </source>
</evidence>
<dbReference type="RefSeq" id="WP_026541872.1">
    <property type="nucleotide sequence ID" value="NZ_JAVDRC010000003.1"/>
</dbReference>
<comment type="caution">
    <text evidence="1">The sequence shown here is derived from an EMBL/GenBank/DDBJ whole genome shotgun (WGS) entry which is preliminary data.</text>
</comment>
<accession>A0ABV0GP45</accession>
<proteinExistence type="predicted"/>
<organism evidence="1 2">
    <name type="scientific">Paenarthrobacter nicotinovorans</name>
    <name type="common">Arthrobacter nicotinovorans</name>
    <dbReference type="NCBI Taxonomy" id="29320"/>
    <lineage>
        <taxon>Bacteria</taxon>
        <taxon>Bacillati</taxon>
        <taxon>Actinomycetota</taxon>
        <taxon>Actinomycetes</taxon>
        <taxon>Micrococcales</taxon>
        <taxon>Micrococcaceae</taxon>
        <taxon>Paenarthrobacter</taxon>
    </lineage>
</organism>
<dbReference type="InterPro" id="IPR010696">
    <property type="entry name" value="DUF1272"/>
</dbReference>